<keyword evidence="3" id="KW-0425">Lantibiotic</keyword>
<organism evidence="9 10">
    <name type="scientific">Blautia pseudococcoides</name>
    <dbReference type="NCBI Taxonomy" id="1796616"/>
    <lineage>
        <taxon>Bacteria</taxon>
        <taxon>Bacillati</taxon>
        <taxon>Bacillota</taxon>
        <taxon>Clostridia</taxon>
        <taxon>Lachnospirales</taxon>
        <taxon>Lachnospiraceae</taxon>
        <taxon>Blautia</taxon>
    </lineage>
</organism>
<reference evidence="9" key="2">
    <citation type="submission" date="2017-04" db="EMBL/GenBank/DDBJ databases">
        <title>Complete Genome Sequences of Twelve Strains of a Stable Defined Moderately Diverse Mouse Microbiota 2 (sDMDMm2).</title>
        <authorList>
            <person name="Uchimura Y."/>
            <person name="Wyss M."/>
            <person name="Brugiroux S."/>
            <person name="Limenitakis J.P."/>
            <person name="Stecher B."/>
            <person name="McCoy K.D."/>
            <person name="Macpherson A.J."/>
        </authorList>
    </citation>
    <scope>NUCLEOTIDE SEQUENCE</scope>
    <source>
        <strain evidence="9 10">YL58</strain>
    </source>
</reference>
<evidence type="ECO:0000313" key="9">
    <source>
        <dbReference type="EMBL" id="ANU75750.1"/>
    </source>
</evidence>
<evidence type="ECO:0000313" key="10">
    <source>
        <dbReference type="Proteomes" id="UP000092574"/>
    </source>
</evidence>
<dbReference type="GO" id="GO:0031640">
    <property type="term" value="P:killing of cells of another organism"/>
    <property type="evidence" value="ECO:0007669"/>
    <property type="project" value="UniProtKB-KW"/>
</dbReference>
<protein>
    <recommendedName>
        <fullName evidence="11">Gallidermin/nisin family lantibiotic</fullName>
    </recommendedName>
</protein>
<dbReference type="EMBL" id="CP015405">
    <property type="protein sequence ID" value="ANU75749.1"/>
    <property type="molecule type" value="Genomic_DNA"/>
</dbReference>
<dbReference type="KEGG" id="byl:A4V09_08175"/>
<gene>
    <name evidence="6" type="ORF">A4V09_08165</name>
    <name evidence="7" type="ORF">A4V09_08170</name>
    <name evidence="8" type="ORF">A4V09_08175</name>
    <name evidence="9" type="ORF">A4V09_08180</name>
</gene>
<dbReference type="EMBL" id="CP015405">
    <property type="protein sequence ID" value="ANU75747.1"/>
    <property type="molecule type" value="Genomic_DNA"/>
</dbReference>
<evidence type="ECO:0000313" key="8">
    <source>
        <dbReference type="EMBL" id="ANU75749.1"/>
    </source>
</evidence>
<proteinExistence type="inferred from homology"/>
<dbReference type="GO" id="GO:0005576">
    <property type="term" value="C:extracellular region"/>
    <property type="evidence" value="ECO:0007669"/>
    <property type="project" value="InterPro"/>
</dbReference>
<keyword evidence="2" id="KW-0929">Antimicrobial</keyword>
<dbReference type="AlphaFoldDB" id="A0A1C7I7X6"/>
<dbReference type="NCBIfam" id="TIGR03731">
    <property type="entry name" value="lantibio_gallid"/>
    <property type="match status" value="1"/>
</dbReference>
<dbReference type="PRINTS" id="PR00324">
    <property type="entry name" value="NISIN"/>
</dbReference>
<sequence>MAKFDDFDLDVTKTAAGEGGVEPRITSKSLCTPGCVTGILMTCPVQTATCGCQITGK</sequence>
<dbReference type="EMBL" id="CP015405">
    <property type="protein sequence ID" value="ANU75750.1"/>
    <property type="molecule type" value="Genomic_DNA"/>
</dbReference>
<keyword evidence="4" id="KW-0044">Antibiotic</keyword>
<evidence type="ECO:0000313" key="6">
    <source>
        <dbReference type="EMBL" id="ANU75747.1"/>
    </source>
</evidence>
<evidence type="ECO:0008006" key="11">
    <source>
        <dbReference type="Google" id="ProtNLM"/>
    </source>
</evidence>
<dbReference type="InterPro" id="IPR006079">
    <property type="entry name" value="Lantibiotic_typ-A_Bacillales"/>
</dbReference>
<dbReference type="GO" id="GO:0005102">
    <property type="term" value="F:signaling receptor binding"/>
    <property type="evidence" value="ECO:0007669"/>
    <property type="project" value="UniProtKB-KW"/>
</dbReference>
<evidence type="ECO:0000256" key="5">
    <source>
        <dbReference type="ARBA" id="ARBA00023048"/>
    </source>
</evidence>
<dbReference type="OrthoDB" id="1936570at2"/>
<dbReference type="EMBL" id="CP015405">
    <property type="protein sequence ID" value="ANU75748.1"/>
    <property type="molecule type" value="Genomic_DNA"/>
</dbReference>
<evidence type="ECO:0000256" key="4">
    <source>
        <dbReference type="ARBA" id="ARBA00023022"/>
    </source>
</evidence>
<keyword evidence="10" id="KW-1185">Reference proteome</keyword>
<name>A0A1C7I7X6_9FIRM</name>
<accession>A0A1C7I7X6</accession>
<dbReference type="GO" id="GO:0042742">
    <property type="term" value="P:defense response to bacterium"/>
    <property type="evidence" value="ECO:0007669"/>
    <property type="project" value="UniProtKB-KW"/>
</dbReference>
<dbReference type="KEGG" id="byl:A4V09_08165"/>
<reference evidence="10" key="1">
    <citation type="submission" date="2016-04" db="EMBL/GenBank/DDBJ databases">
        <title>Complete Genome Sequences of Twelve Strains of a Stable Defined Moderately Diverse Mouse Microbiota 2 (sDMDMm2).</title>
        <authorList>
            <person name="Uchimura Y."/>
            <person name="Wyss M."/>
            <person name="Brugiroux S."/>
            <person name="Limenitakis J.P."/>
            <person name="Stecher B."/>
            <person name="McCoy K.D."/>
            <person name="Macpherson A.J."/>
        </authorList>
    </citation>
    <scope>NUCLEOTIDE SEQUENCE [LARGE SCALE GENOMIC DNA]</scope>
    <source>
        <strain evidence="10">YL58</strain>
    </source>
</reference>
<comment type="similarity">
    <text evidence="1">Belongs to the type A lantibiotic family.</text>
</comment>
<keyword evidence="5" id="KW-0078">Bacteriocin</keyword>
<dbReference type="RefSeq" id="WP_065541934.1">
    <property type="nucleotide sequence ID" value="NZ_CP015405.2"/>
</dbReference>
<evidence type="ECO:0000256" key="2">
    <source>
        <dbReference type="ARBA" id="ARBA00022529"/>
    </source>
</evidence>
<dbReference type="Pfam" id="PF02052">
    <property type="entry name" value="Gallidermin"/>
    <property type="match status" value="1"/>
</dbReference>
<evidence type="ECO:0000256" key="1">
    <source>
        <dbReference type="ARBA" id="ARBA00009379"/>
    </source>
</evidence>
<dbReference type="Proteomes" id="UP000092574">
    <property type="component" value="Chromosome"/>
</dbReference>
<dbReference type="KEGG" id="byl:A4V09_08180"/>
<evidence type="ECO:0000256" key="3">
    <source>
        <dbReference type="ARBA" id="ARBA00022789"/>
    </source>
</evidence>
<dbReference type="STRING" id="1796616.A4V09_08165"/>
<dbReference type="KEGG" id="byl:A4V09_08170"/>
<dbReference type="NCBIfam" id="NF038155">
    <property type="entry name" value="lanthi_I_FDLD"/>
    <property type="match status" value="1"/>
</dbReference>
<evidence type="ECO:0000313" key="7">
    <source>
        <dbReference type="EMBL" id="ANU75748.1"/>
    </source>
</evidence>